<comment type="caution">
    <text evidence="5">The sequence shown here is derived from an EMBL/GenBank/DDBJ whole genome shotgun (WGS) entry which is preliminary data.</text>
</comment>
<dbReference type="RefSeq" id="WP_268039634.1">
    <property type="nucleotide sequence ID" value="NZ_JAPQER010000001.1"/>
</dbReference>
<dbReference type="SUPFAM" id="SSF46785">
    <property type="entry name" value="Winged helix' DNA-binding domain"/>
    <property type="match status" value="1"/>
</dbReference>
<dbReference type="PROSITE" id="PS51000">
    <property type="entry name" value="HTH_DEOR_2"/>
    <property type="match status" value="1"/>
</dbReference>
<dbReference type="SMART" id="SM00420">
    <property type="entry name" value="HTH_DEOR"/>
    <property type="match status" value="1"/>
</dbReference>
<proteinExistence type="predicted"/>
<evidence type="ECO:0000313" key="5">
    <source>
        <dbReference type="EMBL" id="MCY6483384.1"/>
    </source>
</evidence>
<protein>
    <submittedName>
        <fullName evidence="5">DeoR/GlpR family DNA-binding transcription regulator</fullName>
    </submittedName>
</protein>
<dbReference type="InterPro" id="IPR036388">
    <property type="entry name" value="WH-like_DNA-bd_sf"/>
</dbReference>
<dbReference type="InterPro" id="IPR036390">
    <property type="entry name" value="WH_DNA-bd_sf"/>
</dbReference>
<dbReference type="PANTHER" id="PTHR30363:SF44">
    <property type="entry name" value="AGA OPERON TRANSCRIPTIONAL REPRESSOR-RELATED"/>
    <property type="match status" value="1"/>
</dbReference>
<name>A0ABT4CWN9_9CLOT</name>
<dbReference type="InterPro" id="IPR014036">
    <property type="entry name" value="DeoR-like_C"/>
</dbReference>
<evidence type="ECO:0000256" key="3">
    <source>
        <dbReference type="ARBA" id="ARBA00023163"/>
    </source>
</evidence>
<accession>A0ABT4CWN9</accession>
<dbReference type="InterPro" id="IPR050313">
    <property type="entry name" value="Carb_Metab_HTH_regulators"/>
</dbReference>
<keyword evidence="2 5" id="KW-0238">DNA-binding</keyword>
<dbReference type="Gene3D" id="1.10.10.10">
    <property type="entry name" value="Winged helix-like DNA-binding domain superfamily/Winged helix DNA-binding domain"/>
    <property type="match status" value="1"/>
</dbReference>
<evidence type="ECO:0000256" key="2">
    <source>
        <dbReference type="ARBA" id="ARBA00023125"/>
    </source>
</evidence>
<evidence type="ECO:0000259" key="4">
    <source>
        <dbReference type="PROSITE" id="PS51000"/>
    </source>
</evidence>
<dbReference type="EMBL" id="JAPQER010000001">
    <property type="protein sequence ID" value="MCY6483384.1"/>
    <property type="molecule type" value="Genomic_DNA"/>
</dbReference>
<dbReference type="InterPro" id="IPR037171">
    <property type="entry name" value="NagB/RpiA_transferase-like"/>
</dbReference>
<keyword evidence="6" id="KW-1185">Reference proteome</keyword>
<dbReference type="InterPro" id="IPR018356">
    <property type="entry name" value="Tscrpt_reg_HTH_DeoR_CS"/>
</dbReference>
<dbReference type="SUPFAM" id="SSF100950">
    <property type="entry name" value="NagB/RpiA/CoA transferase-like"/>
    <property type="match status" value="1"/>
</dbReference>
<evidence type="ECO:0000256" key="1">
    <source>
        <dbReference type="ARBA" id="ARBA00023015"/>
    </source>
</evidence>
<dbReference type="Pfam" id="PF00455">
    <property type="entry name" value="DeoRC"/>
    <property type="match status" value="1"/>
</dbReference>
<dbReference type="Pfam" id="PF08220">
    <property type="entry name" value="HTH_DeoR"/>
    <property type="match status" value="1"/>
</dbReference>
<dbReference type="GO" id="GO:0003677">
    <property type="term" value="F:DNA binding"/>
    <property type="evidence" value="ECO:0007669"/>
    <property type="project" value="UniProtKB-KW"/>
</dbReference>
<keyword evidence="3" id="KW-0804">Transcription</keyword>
<dbReference type="PRINTS" id="PR00037">
    <property type="entry name" value="HTHLACR"/>
</dbReference>
<gene>
    <name evidence="5" type="ORF">OW763_03310</name>
</gene>
<dbReference type="PROSITE" id="PS00894">
    <property type="entry name" value="HTH_DEOR_1"/>
    <property type="match status" value="1"/>
</dbReference>
<feature type="domain" description="HTH deoR-type" evidence="4">
    <location>
        <begin position="3"/>
        <end position="58"/>
    </location>
</feature>
<dbReference type="Gene3D" id="3.40.50.1360">
    <property type="match status" value="1"/>
</dbReference>
<reference evidence="5" key="1">
    <citation type="submission" date="2022-12" db="EMBL/GenBank/DDBJ databases">
        <authorList>
            <person name="Wang J."/>
        </authorList>
    </citation>
    <scope>NUCLEOTIDE SEQUENCE</scope>
    <source>
        <strain evidence="5">HY-45-18</strain>
    </source>
</reference>
<keyword evidence="1" id="KW-0805">Transcription regulation</keyword>
<dbReference type="Proteomes" id="UP001078443">
    <property type="component" value="Unassembled WGS sequence"/>
</dbReference>
<evidence type="ECO:0000313" key="6">
    <source>
        <dbReference type="Proteomes" id="UP001078443"/>
    </source>
</evidence>
<dbReference type="InterPro" id="IPR001034">
    <property type="entry name" value="DeoR_HTH"/>
</dbReference>
<dbReference type="PANTHER" id="PTHR30363">
    <property type="entry name" value="HTH-TYPE TRANSCRIPTIONAL REGULATOR SRLR-RELATED"/>
    <property type="match status" value="1"/>
</dbReference>
<sequence>MLAQERYEQILSILEKDNSVKVSKLTKLFNVSIETVRRDLEYLEKEGLLKRVYGGAVLKEVNSKQLSFQSRKKEYIEEKNEIAEVAAGFVTEDQSIAMDAGTTNLEIIKVLKKKFERLTILTNSLMIANELADMDKYTVILTGGIIKNDEFSLVGAIAESNISNFNIDTAFINVNGISLKDGITDCMFEQLQIQKKMIEVSQKVIILADSSKFDTVSLLKICDLDQVNMIVTDSKLKQNVFEKYTRNGIEVVNK</sequence>
<dbReference type="SMART" id="SM01134">
    <property type="entry name" value="DeoRC"/>
    <property type="match status" value="1"/>
</dbReference>
<organism evidence="5 6">
    <name type="scientific">Clostridium aestuarii</name>
    <dbReference type="NCBI Taxonomy" id="338193"/>
    <lineage>
        <taxon>Bacteria</taxon>
        <taxon>Bacillati</taxon>
        <taxon>Bacillota</taxon>
        <taxon>Clostridia</taxon>
        <taxon>Eubacteriales</taxon>
        <taxon>Clostridiaceae</taxon>
        <taxon>Clostridium</taxon>
    </lineage>
</organism>